<dbReference type="AlphaFoldDB" id="A0A4Y2J2F4"/>
<name>A0A4Y2J2F4_ARAVE</name>
<evidence type="ECO:0000313" key="1">
    <source>
        <dbReference type="EMBL" id="GBM84080.1"/>
    </source>
</evidence>
<reference evidence="1 2" key="1">
    <citation type="journal article" date="2019" name="Sci. Rep.">
        <title>Orb-weaving spider Araneus ventricosus genome elucidates the spidroin gene catalogue.</title>
        <authorList>
            <person name="Kono N."/>
            <person name="Nakamura H."/>
            <person name="Ohtoshi R."/>
            <person name="Moran D.A.P."/>
            <person name="Shinohara A."/>
            <person name="Yoshida Y."/>
            <person name="Fujiwara M."/>
            <person name="Mori M."/>
            <person name="Tomita M."/>
            <person name="Arakawa K."/>
        </authorList>
    </citation>
    <scope>NUCLEOTIDE SEQUENCE [LARGE SCALE GENOMIC DNA]</scope>
</reference>
<comment type="caution">
    <text evidence="1">The sequence shown here is derived from an EMBL/GenBank/DDBJ whole genome shotgun (WGS) entry which is preliminary data.</text>
</comment>
<organism evidence="1 2">
    <name type="scientific">Araneus ventricosus</name>
    <name type="common">Orbweaver spider</name>
    <name type="synonym">Epeira ventricosa</name>
    <dbReference type="NCBI Taxonomy" id="182803"/>
    <lineage>
        <taxon>Eukaryota</taxon>
        <taxon>Metazoa</taxon>
        <taxon>Ecdysozoa</taxon>
        <taxon>Arthropoda</taxon>
        <taxon>Chelicerata</taxon>
        <taxon>Arachnida</taxon>
        <taxon>Araneae</taxon>
        <taxon>Araneomorphae</taxon>
        <taxon>Entelegynae</taxon>
        <taxon>Araneoidea</taxon>
        <taxon>Araneidae</taxon>
        <taxon>Araneus</taxon>
    </lineage>
</organism>
<gene>
    <name evidence="1" type="ORF">AVEN_78335_1</name>
</gene>
<evidence type="ECO:0000313" key="2">
    <source>
        <dbReference type="Proteomes" id="UP000499080"/>
    </source>
</evidence>
<protein>
    <submittedName>
        <fullName evidence="1">Uncharacterized protein</fullName>
    </submittedName>
</protein>
<accession>A0A4Y2J2F4</accession>
<sequence>MIIHDCSTPCIWLGGTQRHSSFQHINLGSSFSTIPRSGIPSTTSDCSLRPSPSPISSMNHALTVSPTFLHTHVHTPLGVDLWPDIPNGGNYIRIG</sequence>
<keyword evidence="2" id="KW-1185">Reference proteome</keyword>
<dbReference type="EMBL" id="BGPR01003130">
    <property type="protein sequence ID" value="GBM84080.1"/>
    <property type="molecule type" value="Genomic_DNA"/>
</dbReference>
<dbReference type="Proteomes" id="UP000499080">
    <property type="component" value="Unassembled WGS sequence"/>
</dbReference>
<proteinExistence type="predicted"/>